<proteinExistence type="predicted"/>
<organism evidence="1 2">
    <name type="scientific">Musa balbisiana</name>
    <name type="common">Banana</name>
    <dbReference type="NCBI Taxonomy" id="52838"/>
    <lineage>
        <taxon>Eukaryota</taxon>
        <taxon>Viridiplantae</taxon>
        <taxon>Streptophyta</taxon>
        <taxon>Embryophyta</taxon>
        <taxon>Tracheophyta</taxon>
        <taxon>Spermatophyta</taxon>
        <taxon>Magnoliopsida</taxon>
        <taxon>Liliopsida</taxon>
        <taxon>Zingiberales</taxon>
        <taxon>Musaceae</taxon>
        <taxon>Musa</taxon>
    </lineage>
</organism>
<evidence type="ECO:0000313" key="2">
    <source>
        <dbReference type="Proteomes" id="UP000317650"/>
    </source>
</evidence>
<keyword evidence="2" id="KW-1185">Reference proteome</keyword>
<accession>A0A4S8IPV2</accession>
<dbReference type="AlphaFoldDB" id="A0A4S8IPV2"/>
<name>A0A4S8IPV2_MUSBA</name>
<evidence type="ECO:0000313" key="1">
    <source>
        <dbReference type="EMBL" id="THU50561.1"/>
    </source>
</evidence>
<comment type="caution">
    <text evidence="1">The sequence shown here is derived from an EMBL/GenBank/DDBJ whole genome shotgun (WGS) entry which is preliminary data.</text>
</comment>
<gene>
    <name evidence="1" type="ORF">C4D60_Mb06t21540</name>
</gene>
<protein>
    <submittedName>
        <fullName evidence="1">Uncharacterized protein</fullName>
    </submittedName>
</protein>
<reference evidence="1 2" key="1">
    <citation type="journal article" date="2019" name="Nat. Plants">
        <title>Genome sequencing of Musa balbisiana reveals subgenome evolution and function divergence in polyploid bananas.</title>
        <authorList>
            <person name="Yao X."/>
        </authorList>
    </citation>
    <scope>NUCLEOTIDE SEQUENCE [LARGE SCALE GENOMIC DNA]</scope>
    <source>
        <strain evidence="2">cv. DH-PKW</strain>
        <tissue evidence="1">Leaves</tissue>
    </source>
</reference>
<dbReference type="EMBL" id="PYDT01000009">
    <property type="protein sequence ID" value="THU50561.1"/>
    <property type="molecule type" value="Genomic_DNA"/>
</dbReference>
<dbReference type="Proteomes" id="UP000317650">
    <property type="component" value="Chromosome 6"/>
</dbReference>
<sequence length="197" mass="22416">MERRFVCTVGQVCDRGGILFVIPRIPLIPRKICLGRTANGAGLVNNVTSRAKCYPNDYLSLLSLDVRFRGIVCGSHILSLWVKDRAKWISPFRPRFPDRRWHHLGAQSPRKAEQWNRPCQAVAPPRLGLRVRLGGGTTPIRQWYRLSSVSELCQISKEACIEIYGTSPIPWAVNSEIYPEASRGIYGGMFRLHKLFR</sequence>